<evidence type="ECO:0000313" key="3">
    <source>
        <dbReference type="Proteomes" id="UP000306102"/>
    </source>
</evidence>
<evidence type="ECO:0000256" key="1">
    <source>
        <dbReference type="SAM" id="MobiDB-lite"/>
    </source>
</evidence>
<evidence type="ECO:0000313" key="2">
    <source>
        <dbReference type="EMBL" id="THG13924.1"/>
    </source>
</evidence>
<dbReference type="AlphaFoldDB" id="A0A4S4EDH9"/>
<feature type="region of interest" description="Disordered" evidence="1">
    <location>
        <begin position="252"/>
        <end position="287"/>
    </location>
</feature>
<accession>A0A4S4EDH9</accession>
<dbReference type="Proteomes" id="UP000306102">
    <property type="component" value="Unassembled WGS sequence"/>
</dbReference>
<dbReference type="InterPro" id="IPR036754">
    <property type="entry name" value="YbaK/aa-tRNA-synt-asso_dom_sf"/>
</dbReference>
<feature type="compositionally biased region" description="Pro residues" evidence="1">
    <location>
        <begin position="11"/>
        <end position="20"/>
    </location>
</feature>
<dbReference type="SUPFAM" id="SSF53756">
    <property type="entry name" value="UDP-Glycosyltransferase/glycogen phosphorylase"/>
    <property type="match status" value="1"/>
</dbReference>
<proteinExistence type="predicted"/>
<reference evidence="2 3" key="1">
    <citation type="journal article" date="2018" name="Proc. Natl. Acad. Sci. U.S.A.">
        <title>Draft genome sequence of Camellia sinensis var. sinensis provides insights into the evolution of the tea genome and tea quality.</title>
        <authorList>
            <person name="Wei C."/>
            <person name="Yang H."/>
            <person name="Wang S."/>
            <person name="Zhao J."/>
            <person name="Liu C."/>
            <person name="Gao L."/>
            <person name="Xia E."/>
            <person name="Lu Y."/>
            <person name="Tai Y."/>
            <person name="She G."/>
            <person name="Sun J."/>
            <person name="Cao H."/>
            <person name="Tong W."/>
            <person name="Gao Q."/>
            <person name="Li Y."/>
            <person name="Deng W."/>
            <person name="Jiang X."/>
            <person name="Wang W."/>
            <person name="Chen Q."/>
            <person name="Zhang S."/>
            <person name="Li H."/>
            <person name="Wu J."/>
            <person name="Wang P."/>
            <person name="Li P."/>
            <person name="Shi C."/>
            <person name="Zheng F."/>
            <person name="Jian J."/>
            <person name="Huang B."/>
            <person name="Shan D."/>
            <person name="Shi M."/>
            <person name="Fang C."/>
            <person name="Yue Y."/>
            <person name="Li F."/>
            <person name="Li D."/>
            <person name="Wei S."/>
            <person name="Han B."/>
            <person name="Jiang C."/>
            <person name="Yin Y."/>
            <person name="Xia T."/>
            <person name="Zhang Z."/>
            <person name="Bennetzen J.L."/>
            <person name="Zhao S."/>
            <person name="Wan X."/>
        </authorList>
    </citation>
    <scope>NUCLEOTIDE SEQUENCE [LARGE SCALE GENOMIC DNA]</scope>
    <source>
        <strain evidence="3">cv. Shuchazao</strain>
        <tissue evidence="2">Leaf</tissue>
    </source>
</reference>
<dbReference type="EMBL" id="SDRB02005606">
    <property type="protein sequence ID" value="THG13924.1"/>
    <property type="molecule type" value="Genomic_DNA"/>
</dbReference>
<sequence>MATATVAEGLSPPPNPPPQPATVDLAPGHCRRSNLLDLNSDLLSLALCVCDLICVLRSVSLVNTQAPSNVTDCSDRNNSKYYIVVVQYTARFSADTVKNFLYSLNNGKIPKKKFNLRLAPEETSLKLTGFGHNAVTCIGMNTDIPIIFLFWRRILRSRKLLLLFLAGKSQPRDRRPKSQVIGDHFKRRRPDCIVSDMFHPWTADLGARLGIPRFLFYVTETFALPGLPDDNIIFTKRKIPYWFKEKGTGYGQIIDEPQPRPRPAPALPPEQDARNFPEASPELQSTVRSPSDTILVIRDGMGEHYAGQSCDRTSMSLPCLQSFSGILHLLLPSTSLYLLLLSFPSQQFPTADLLSFFHPTSCSRFYYFNHFSLHNLPYYYISLFNYPFQSATFSSVPLQTSVPLCLLVNTQAPSNVTDVSDRTIRSLYCCVQRISFTARFSADTVKNFLYFTQQWGKIPKKKFNLRLAPEETSLKLTGFGHNAVTCIGMNTVNSDRCRKTVYGVIVGPLYADKVVTVVCDSLRSLAGTLV</sequence>
<feature type="region of interest" description="Disordered" evidence="1">
    <location>
        <begin position="1"/>
        <end position="21"/>
    </location>
</feature>
<dbReference type="Gene3D" id="3.90.960.10">
    <property type="entry name" value="YbaK/aminoacyl-tRNA synthetase-associated domain"/>
    <property type="match status" value="1"/>
</dbReference>
<dbReference type="GO" id="GO:0002161">
    <property type="term" value="F:aminoacyl-tRNA deacylase activity"/>
    <property type="evidence" value="ECO:0007669"/>
    <property type="project" value="InterPro"/>
</dbReference>
<dbReference type="PANTHER" id="PTHR30411:SF4">
    <property type="entry name" value="YBAK_AMINOACYL-TRNA SYNTHETASE-ASSOCIATED DOMAIN-CONTAINING PROTEIN"/>
    <property type="match status" value="1"/>
</dbReference>
<dbReference type="Gene3D" id="3.40.50.2000">
    <property type="entry name" value="Glycogen Phosphorylase B"/>
    <property type="match status" value="1"/>
</dbReference>
<keyword evidence="3" id="KW-1185">Reference proteome</keyword>
<name>A0A4S4EDH9_CAMSN</name>
<protein>
    <submittedName>
        <fullName evidence="2">Uncharacterized protein</fullName>
    </submittedName>
</protein>
<organism evidence="2 3">
    <name type="scientific">Camellia sinensis var. sinensis</name>
    <name type="common">China tea</name>
    <dbReference type="NCBI Taxonomy" id="542762"/>
    <lineage>
        <taxon>Eukaryota</taxon>
        <taxon>Viridiplantae</taxon>
        <taxon>Streptophyta</taxon>
        <taxon>Embryophyta</taxon>
        <taxon>Tracheophyta</taxon>
        <taxon>Spermatophyta</taxon>
        <taxon>Magnoliopsida</taxon>
        <taxon>eudicotyledons</taxon>
        <taxon>Gunneridae</taxon>
        <taxon>Pentapetalae</taxon>
        <taxon>asterids</taxon>
        <taxon>Ericales</taxon>
        <taxon>Theaceae</taxon>
        <taxon>Camellia</taxon>
    </lineage>
</organism>
<gene>
    <name evidence="2" type="ORF">TEA_005951</name>
</gene>
<dbReference type="STRING" id="542762.A0A4S4EDH9"/>
<dbReference type="PANTHER" id="PTHR30411">
    <property type="entry name" value="CYTOPLASMIC PROTEIN"/>
    <property type="match status" value="1"/>
</dbReference>
<dbReference type="SUPFAM" id="SSF55826">
    <property type="entry name" value="YbaK/ProRS associated domain"/>
    <property type="match status" value="1"/>
</dbReference>
<comment type="caution">
    <text evidence="2">The sequence shown here is derived from an EMBL/GenBank/DDBJ whole genome shotgun (WGS) entry which is preliminary data.</text>
</comment>